<dbReference type="Pfam" id="PF00475">
    <property type="entry name" value="IGPD"/>
    <property type="match status" value="1"/>
</dbReference>
<evidence type="ECO:0000313" key="9">
    <source>
        <dbReference type="Proteomes" id="UP000317178"/>
    </source>
</evidence>
<dbReference type="InterPro" id="IPR020565">
    <property type="entry name" value="ImidazoleglycerP_deHydtase_CS"/>
</dbReference>
<keyword evidence="3 6" id="KW-0028">Amino-acid biosynthesis</keyword>
<name>A0A518CUG6_9PLAN</name>
<comment type="catalytic activity">
    <reaction evidence="6 7">
        <text>D-erythro-1-(imidazol-4-yl)glycerol 3-phosphate = 3-(imidazol-4-yl)-2-oxopropyl phosphate + H2O</text>
        <dbReference type="Rhea" id="RHEA:11040"/>
        <dbReference type="ChEBI" id="CHEBI:15377"/>
        <dbReference type="ChEBI" id="CHEBI:57766"/>
        <dbReference type="ChEBI" id="CHEBI:58278"/>
        <dbReference type="EC" id="4.2.1.19"/>
    </reaction>
</comment>
<evidence type="ECO:0000256" key="3">
    <source>
        <dbReference type="ARBA" id="ARBA00022605"/>
    </source>
</evidence>
<dbReference type="EC" id="4.2.1.19" evidence="6 7"/>
<comment type="pathway">
    <text evidence="1 6 7">Amino-acid biosynthesis; L-histidine biosynthesis; L-histidine from 5-phospho-alpha-D-ribose 1-diphosphate: step 6/9.</text>
</comment>
<comment type="similarity">
    <text evidence="6 7">Belongs to the imidazoleglycerol-phosphate dehydratase family.</text>
</comment>
<evidence type="ECO:0000256" key="5">
    <source>
        <dbReference type="ARBA" id="ARBA00023239"/>
    </source>
</evidence>
<dbReference type="Gene3D" id="3.30.230.40">
    <property type="entry name" value="Imidazole glycerol phosphate dehydratase, domain 1"/>
    <property type="match status" value="2"/>
</dbReference>
<dbReference type="CDD" id="cd07914">
    <property type="entry name" value="IGPD"/>
    <property type="match status" value="1"/>
</dbReference>
<reference evidence="8 9" key="1">
    <citation type="submission" date="2019-02" db="EMBL/GenBank/DDBJ databases">
        <title>Deep-cultivation of Planctomycetes and their phenomic and genomic characterization uncovers novel biology.</title>
        <authorList>
            <person name="Wiegand S."/>
            <person name="Jogler M."/>
            <person name="Boedeker C."/>
            <person name="Pinto D."/>
            <person name="Vollmers J."/>
            <person name="Rivas-Marin E."/>
            <person name="Kohn T."/>
            <person name="Peeters S.H."/>
            <person name="Heuer A."/>
            <person name="Rast P."/>
            <person name="Oberbeckmann S."/>
            <person name="Bunk B."/>
            <person name="Jeske O."/>
            <person name="Meyerdierks A."/>
            <person name="Storesund J.E."/>
            <person name="Kallscheuer N."/>
            <person name="Luecker S."/>
            <person name="Lage O.M."/>
            <person name="Pohl T."/>
            <person name="Merkel B.J."/>
            <person name="Hornburger P."/>
            <person name="Mueller R.-W."/>
            <person name="Bruemmer F."/>
            <person name="Labrenz M."/>
            <person name="Spormann A.M."/>
            <person name="Op den Camp H."/>
            <person name="Overmann J."/>
            <person name="Amann R."/>
            <person name="Jetten M.S.M."/>
            <person name="Mascher T."/>
            <person name="Medema M.H."/>
            <person name="Devos D.P."/>
            <person name="Kaster A.-K."/>
            <person name="Ovreas L."/>
            <person name="Rohde M."/>
            <person name="Galperin M.Y."/>
            <person name="Jogler C."/>
        </authorList>
    </citation>
    <scope>NUCLEOTIDE SEQUENCE [LARGE SCALE GENOMIC DNA]</scope>
    <source>
        <strain evidence="8 9">Pla110</strain>
    </source>
</reference>
<dbReference type="GO" id="GO:0004424">
    <property type="term" value="F:imidazoleglycerol-phosphate dehydratase activity"/>
    <property type="evidence" value="ECO:0007669"/>
    <property type="project" value="UniProtKB-UniRule"/>
</dbReference>
<dbReference type="GO" id="GO:0000105">
    <property type="term" value="P:L-histidine biosynthetic process"/>
    <property type="evidence" value="ECO:0007669"/>
    <property type="project" value="UniProtKB-UniRule"/>
</dbReference>
<dbReference type="GO" id="GO:0005737">
    <property type="term" value="C:cytoplasm"/>
    <property type="evidence" value="ECO:0007669"/>
    <property type="project" value="UniProtKB-SubCell"/>
</dbReference>
<evidence type="ECO:0000256" key="6">
    <source>
        <dbReference type="HAMAP-Rule" id="MF_00076"/>
    </source>
</evidence>
<evidence type="ECO:0000256" key="7">
    <source>
        <dbReference type="RuleBase" id="RU000599"/>
    </source>
</evidence>
<dbReference type="PROSITE" id="PS00955">
    <property type="entry name" value="IGP_DEHYDRATASE_2"/>
    <property type="match status" value="1"/>
</dbReference>
<evidence type="ECO:0000256" key="4">
    <source>
        <dbReference type="ARBA" id="ARBA00023102"/>
    </source>
</evidence>
<comment type="subcellular location">
    <subcellularLocation>
        <location evidence="6 7">Cytoplasm</location>
    </subcellularLocation>
</comment>
<dbReference type="KEGG" id="plon:Pla110_46300"/>
<keyword evidence="6" id="KW-0963">Cytoplasm</keyword>
<dbReference type="InterPro" id="IPR020568">
    <property type="entry name" value="Ribosomal_Su5_D2-typ_SF"/>
</dbReference>
<dbReference type="NCBIfam" id="NF002114">
    <property type="entry name" value="PRK00951.2-4"/>
    <property type="match status" value="1"/>
</dbReference>
<dbReference type="RefSeq" id="WP_144999399.1">
    <property type="nucleotide sequence ID" value="NZ_CP036281.1"/>
</dbReference>
<organism evidence="8 9">
    <name type="scientific">Polystyrenella longa</name>
    <dbReference type="NCBI Taxonomy" id="2528007"/>
    <lineage>
        <taxon>Bacteria</taxon>
        <taxon>Pseudomonadati</taxon>
        <taxon>Planctomycetota</taxon>
        <taxon>Planctomycetia</taxon>
        <taxon>Planctomycetales</taxon>
        <taxon>Planctomycetaceae</taxon>
        <taxon>Polystyrenella</taxon>
    </lineage>
</organism>
<dbReference type="AlphaFoldDB" id="A0A518CUG6"/>
<dbReference type="EMBL" id="CP036281">
    <property type="protein sequence ID" value="QDU82867.1"/>
    <property type="molecule type" value="Genomic_DNA"/>
</dbReference>
<dbReference type="NCBIfam" id="NF002111">
    <property type="entry name" value="PRK00951.2-1"/>
    <property type="match status" value="1"/>
</dbReference>
<dbReference type="NCBIfam" id="NF002109">
    <property type="entry name" value="PRK00951.1-5"/>
    <property type="match status" value="1"/>
</dbReference>
<accession>A0A518CUG6</accession>
<dbReference type="FunFam" id="3.30.230.40:FF:000001">
    <property type="entry name" value="Imidazoleglycerol-phosphate dehydratase HisB"/>
    <property type="match status" value="1"/>
</dbReference>
<keyword evidence="9" id="KW-1185">Reference proteome</keyword>
<sequence length="199" mass="21789">MSASQSRTATIKRATAETRIELTLDLDGTGKADIQTGVGFFDHMLNLFAKHGLFDLSIKADGDLEVDQHHTVEDVGICLGQALLKAVGDKQGITRYGSMTLPMEETLVTSALDLSGRMWFVYNVSFPTEKIGEFDSQLVREFWQSVSSNALMNLHLVLQHGENSHHISEGIFKATARALRQAVTVDPRQTGVPSSKGTL</sequence>
<dbReference type="PANTHER" id="PTHR23133:SF2">
    <property type="entry name" value="IMIDAZOLEGLYCEROL-PHOSPHATE DEHYDRATASE"/>
    <property type="match status" value="1"/>
</dbReference>
<dbReference type="InterPro" id="IPR038494">
    <property type="entry name" value="IGPD_sf"/>
</dbReference>
<evidence type="ECO:0000256" key="2">
    <source>
        <dbReference type="ARBA" id="ARBA00016664"/>
    </source>
</evidence>
<dbReference type="UniPathway" id="UPA00031">
    <property type="reaction ID" value="UER00011"/>
</dbReference>
<dbReference type="FunFam" id="3.30.230.40:FF:000003">
    <property type="entry name" value="Imidazoleglycerol-phosphate dehydratase HisB"/>
    <property type="match status" value="1"/>
</dbReference>
<dbReference type="InterPro" id="IPR000807">
    <property type="entry name" value="ImidazoleglycerolP_deHydtase"/>
</dbReference>
<evidence type="ECO:0000313" key="8">
    <source>
        <dbReference type="EMBL" id="QDU82867.1"/>
    </source>
</evidence>
<proteinExistence type="inferred from homology"/>
<keyword evidence="5 6" id="KW-0456">Lyase</keyword>
<gene>
    <name evidence="6 8" type="primary">hisB</name>
    <name evidence="8" type="ORF">Pla110_46300</name>
</gene>
<dbReference type="OrthoDB" id="9790411at2"/>
<evidence type="ECO:0000256" key="1">
    <source>
        <dbReference type="ARBA" id="ARBA00005047"/>
    </source>
</evidence>
<protein>
    <recommendedName>
        <fullName evidence="2 6">Imidazoleglycerol-phosphate dehydratase</fullName>
        <shortName evidence="6">IGPD</shortName>
        <ecNumber evidence="6 7">4.2.1.19</ecNumber>
    </recommendedName>
</protein>
<dbReference type="Proteomes" id="UP000317178">
    <property type="component" value="Chromosome"/>
</dbReference>
<dbReference type="PROSITE" id="PS00954">
    <property type="entry name" value="IGP_DEHYDRATASE_1"/>
    <property type="match status" value="1"/>
</dbReference>
<dbReference type="PANTHER" id="PTHR23133">
    <property type="entry name" value="IMIDAZOLEGLYCEROL-PHOSPHATE DEHYDRATASE HIS7"/>
    <property type="match status" value="1"/>
</dbReference>
<dbReference type="SUPFAM" id="SSF54211">
    <property type="entry name" value="Ribosomal protein S5 domain 2-like"/>
    <property type="match status" value="2"/>
</dbReference>
<dbReference type="HAMAP" id="MF_00076">
    <property type="entry name" value="HisB"/>
    <property type="match status" value="1"/>
</dbReference>
<keyword evidence="4 6" id="KW-0368">Histidine biosynthesis</keyword>